<dbReference type="Proteomes" id="UP000041254">
    <property type="component" value="Unassembled WGS sequence"/>
</dbReference>
<accession>A0A0G4GT34</accession>
<evidence type="ECO:0000313" key="2">
    <source>
        <dbReference type="EMBL" id="CEM33820.1"/>
    </source>
</evidence>
<protein>
    <submittedName>
        <fullName evidence="2">Uncharacterized protein</fullName>
    </submittedName>
</protein>
<dbReference type="InParanoid" id="A0A0G4GT34"/>
<feature type="compositionally biased region" description="Basic and acidic residues" evidence="1">
    <location>
        <begin position="487"/>
        <end position="502"/>
    </location>
</feature>
<dbReference type="AlphaFoldDB" id="A0A0G4GT34"/>
<dbReference type="VEuPathDB" id="CryptoDB:Vbra_6351"/>
<dbReference type="PhylomeDB" id="A0A0G4GT34"/>
<keyword evidence="3" id="KW-1185">Reference proteome</keyword>
<proteinExistence type="predicted"/>
<organism evidence="2 3">
    <name type="scientific">Vitrella brassicaformis (strain CCMP3155)</name>
    <dbReference type="NCBI Taxonomy" id="1169540"/>
    <lineage>
        <taxon>Eukaryota</taxon>
        <taxon>Sar</taxon>
        <taxon>Alveolata</taxon>
        <taxon>Colpodellida</taxon>
        <taxon>Vitrellaceae</taxon>
        <taxon>Vitrella</taxon>
    </lineage>
</organism>
<gene>
    <name evidence="2" type="ORF">Vbra_6351</name>
</gene>
<sequence>MAHNLRLKSLDPSLLSLPPALLFDRLGPLIGTESVIGGLARAHSSFLVPSHDPDMHTTITFTADHAIHPTDKQLEAWVPRLAKTSWAVLSCRMNMGMVKLLEAINETLEHLEADSTSTEPHEIDLLDLESEERTAFPRLKTVAVGGRSLECKLRKQSMQERIAHNHEFEPNSRYGQLWLSWRRSVPIILLSPPFAWDAREAMGLIIESAQVKIVRSIAITEEQPDLDGWIDEDNDEPRRSLECIEATIKAKKITPRIMSSLHKVHKYRVSPGGKEDYSSSAFIFPFTLLWPTNPDIIIRNIYDSETPAFESSTLALAASLATSVTFPTSLAQDNVIIPAFYRLLPKLLFSSARTLTLQKARDTDHPLLQPLLFNLGRIFPSVRSIDMGKAQQLGEGAVVKTIDDLPSLRVVRFARQAILCGPEGFFLPSYLRNCASDGPLLHIKGAFYSSFAVDDGWSLWEGEEEESGAEAPVGKADGGDKNAGSGTREEMSVGTAERRSKEGGSGGIARRIRRISVVFSADYEPEDAEEDGLNPKPLNPRVDREAFGYLFDTCIKAISTLPNLECITLRAHSEFPMGLLHTGGKGAVGRRLSRCGFVAVQTGPCSVELCREGLPVTEGQRLITDYFSRVHSSNEMVD</sequence>
<reference evidence="2 3" key="1">
    <citation type="submission" date="2014-11" db="EMBL/GenBank/DDBJ databases">
        <authorList>
            <person name="Zhu J."/>
            <person name="Qi W."/>
            <person name="Song R."/>
        </authorList>
    </citation>
    <scope>NUCLEOTIDE SEQUENCE [LARGE SCALE GENOMIC DNA]</scope>
</reference>
<dbReference type="EMBL" id="CDMY01000794">
    <property type="protein sequence ID" value="CEM33820.1"/>
    <property type="molecule type" value="Genomic_DNA"/>
</dbReference>
<name>A0A0G4GT34_VITBC</name>
<evidence type="ECO:0000313" key="3">
    <source>
        <dbReference type="Proteomes" id="UP000041254"/>
    </source>
</evidence>
<evidence type="ECO:0000256" key="1">
    <source>
        <dbReference type="SAM" id="MobiDB-lite"/>
    </source>
</evidence>
<feature type="region of interest" description="Disordered" evidence="1">
    <location>
        <begin position="463"/>
        <end position="507"/>
    </location>
</feature>